<dbReference type="PANTHER" id="PTHR47691:SF3">
    <property type="entry name" value="HTH-TYPE TRANSCRIPTIONAL REGULATOR RV0890C-RELATED"/>
    <property type="match status" value="1"/>
</dbReference>
<keyword evidence="3" id="KW-1185">Reference proteome</keyword>
<dbReference type="InterPro" id="IPR002182">
    <property type="entry name" value="NB-ARC"/>
</dbReference>
<dbReference type="InterPro" id="IPR011990">
    <property type="entry name" value="TPR-like_helical_dom_sf"/>
</dbReference>
<dbReference type="STRING" id="1330018.A0A167HQB8"/>
<dbReference type="InterPro" id="IPR027417">
    <property type="entry name" value="P-loop_NTPase"/>
</dbReference>
<name>A0A167HQB8_CALVF</name>
<dbReference type="SMART" id="SM00028">
    <property type="entry name" value="TPR"/>
    <property type="match status" value="6"/>
</dbReference>
<gene>
    <name evidence="2" type="ORF">CALVIDRAFT_567890</name>
</gene>
<sequence length="891" mass="98316">MAWITEQILNRIPLKGKYDETTFEVVDSLAKMCDKVDHAIKRHDSSSTGALGAIRQMTTPQSIQKLHQELDALTLRFTVAHTMHVGEQVEKMRSMTAGVYSEQVHDALQLQGRVSPQPRGTREMVIADIIRLLSSEGPARVSLLGTGGIGKTSLASAVLNDPRIKNKYGQRTLFANCAGLASAEGIIEALAASLGLRHDSDSDARQTVFDYLSSRSQTLLVLENLDSKCPPPGVNWDATYLQPAEKLTLDAARQVWSSIAPTGDGNLDQLLSRLDGQPLAIHLLAHQGRRLSPTNILAAYQKEEARLKKLDDGAQLTSLEMSMLLSLQSDAVTQDPHAQELLPILSLLPDGVPMEALRQMLPSMSSTITTTATVLLQAALAFEDRGRLRISSPIRDFVLSRDRPTGSSLQEVRHHFMNLAQQVGEIDLRTKEVVEVLATEFGNINSVLMNSWEESHDGQDANEMLEATERLSEFSYLTNYGDCIPLLERAKTSLASTDNWLSAARCMWRVGVMLRIRRRNREAFAVLQKAQAAFDALGDRLGAAQCKQTLGDILYAQHRYSAATSLLNEAGVEYERRGDILGAAQCKQSIGNVLRMQHRYAEAISTLEEAKASFSGIGNWHRVAQCTQSLGNILRIQEQYGEAIPMLEDAKTSLEAIGDTLGAAQCTRSLGDALYMQGHYDAAAGTLEEARTAFEAVDDLLGVAQCQKRISDVLRMQAQYEAAISKLEEAKVNFEAIGDRHGKAQCTQSLGNIFRMQGQYDRAVPLLRDSMVAFKTIGNIFNAAHCARSLGDVLRMEARYDTAVRMLQEAKAVFGELGERLEVARCNQLLAATYFAANRREQAEAVMRQAVEIYEDVGSAEEEAEECRVALTKLRSNLRKRDKTKARLSLH</sequence>
<dbReference type="EMBL" id="KV417317">
    <property type="protein sequence ID" value="KZO91872.1"/>
    <property type="molecule type" value="Genomic_DNA"/>
</dbReference>
<dbReference type="OrthoDB" id="431454at2759"/>
<organism evidence="2 3">
    <name type="scientific">Calocera viscosa (strain TUFC12733)</name>
    <dbReference type="NCBI Taxonomy" id="1330018"/>
    <lineage>
        <taxon>Eukaryota</taxon>
        <taxon>Fungi</taxon>
        <taxon>Dikarya</taxon>
        <taxon>Basidiomycota</taxon>
        <taxon>Agaricomycotina</taxon>
        <taxon>Dacrymycetes</taxon>
        <taxon>Dacrymycetales</taxon>
        <taxon>Dacrymycetaceae</taxon>
        <taxon>Calocera</taxon>
    </lineage>
</organism>
<dbReference type="Proteomes" id="UP000076738">
    <property type="component" value="Unassembled WGS sequence"/>
</dbReference>
<dbReference type="InterPro" id="IPR019734">
    <property type="entry name" value="TPR_rpt"/>
</dbReference>
<protein>
    <submittedName>
        <fullName evidence="2">TPR-like protein</fullName>
    </submittedName>
</protein>
<evidence type="ECO:0000313" key="2">
    <source>
        <dbReference type="EMBL" id="KZO91872.1"/>
    </source>
</evidence>
<dbReference type="GO" id="GO:0043531">
    <property type="term" value="F:ADP binding"/>
    <property type="evidence" value="ECO:0007669"/>
    <property type="project" value="InterPro"/>
</dbReference>
<dbReference type="Gene3D" id="1.25.40.10">
    <property type="entry name" value="Tetratricopeptide repeat domain"/>
    <property type="match status" value="2"/>
</dbReference>
<evidence type="ECO:0000259" key="1">
    <source>
        <dbReference type="Pfam" id="PF00931"/>
    </source>
</evidence>
<dbReference type="Gene3D" id="3.40.50.300">
    <property type="entry name" value="P-loop containing nucleotide triphosphate hydrolases"/>
    <property type="match status" value="1"/>
</dbReference>
<evidence type="ECO:0000313" key="3">
    <source>
        <dbReference type="Proteomes" id="UP000076738"/>
    </source>
</evidence>
<dbReference type="Pfam" id="PF13424">
    <property type="entry name" value="TPR_12"/>
    <property type="match status" value="3"/>
</dbReference>
<accession>A0A167HQB8</accession>
<dbReference type="PANTHER" id="PTHR47691">
    <property type="entry name" value="REGULATOR-RELATED"/>
    <property type="match status" value="1"/>
</dbReference>
<dbReference type="AlphaFoldDB" id="A0A167HQB8"/>
<feature type="domain" description="NB-ARC" evidence="1">
    <location>
        <begin position="127"/>
        <end position="223"/>
    </location>
</feature>
<dbReference type="Pfam" id="PF00931">
    <property type="entry name" value="NB-ARC"/>
    <property type="match status" value="1"/>
</dbReference>
<dbReference type="SUPFAM" id="SSF48452">
    <property type="entry name" value="TPR-like"/>
    <property type="match status" value="2"/>
</dbReference>
<dbReference type="SUPFAM" id="SSF52540">
    <property type="entry name" value="P-loop containing nucleoside triphosphate hydrolases"/>
    <property type="match status" value="1"/>
</dbReference>
<reference evidence="2 3" key="1">
    <citation type="journal article" date="2016" name="Mol. Biol. Evol.">
        <title>Comparative Genomics of Early-Diverging Mushroom-Forming Fungi Provides Insights into the Origins of Lignocellulose Decay Capabilities.</title>
        <authorList>
            <person name="Nagy L.G."/>
            <person name="Riley R."/>
            <person name="Tritt A."/>
            <person name="Adam C."/>
            <person name="Daum C."/>
            <person name="Floudas D."/>
            <person name="Sun H."/>
            <person name="Yadav J.S."/>
            <person name="Pangilinan J."/>
            <person name="Larsson K.H."/>
            <person name="Matsuura K."/>
            <person name="Barry K."/>
            <person name="Labutti K."/>
            <person name="Kuo R."/>
            <person name="Ohm R.A."/>
            <person name="Bhattacharya S.S."/>
            <person name="Shirouzu T."/>
            <person name="Yoshinaga Y."/>
            <person name="Martin F.M."/>
            <person name="Grigoriev I.V."/>
            <person name="Hibbett D.S."/>
        </authorList>
    </citation>
    <scope>NUCLEOTIDE SEQUENCE [LARGE SCALE GENOMIC DNA]</scope>
    <source>
        <strain evidence="2 3">TUFC12733</strain>
    </source>
</reference>
<proteinExistence type="predicted"/>